<evidence type="ECO:0000256" key="1">
    <source>
        <dbReference type="ARBA" id="ARBA00022737"/>
    </source>
</evidence>
<keyword evidence="4" id="KW-1133">Transmembrane helix</keyword>
<dbReference type="FunFam" id="2.60.40.10:FF:001097">
    <property type="entry name" value="Immunoglobulin-like and fibronectin type III domain-containing protein 1"/>
    <property type="match status" value="1"/>
</dbReference>
<keyword evidence="3" id="KW-0393">Immunoglobulin domain</keyword>
<dbReference type="PANTHER" id="PTHR13817">
    <property type="entry name" value="TITIN"/>
    <property type="match status" value="1"/>
</dbReference>
<keyword evidence="7" id="KW-1185">Reference proteome</keyword>
<dbReference type="FunFam" id="2.60.40.10:FF:000032">
    <property type="entry name" value="palladin isoform X1"/>
    <property type="match status" value="1"/>
</dbReference>
<reference evidence="6" key="1">
    <citation type="submission" date="2025-08" db="UniProtKB">
        <authorList>
            <consortium name="Ensembl"/>
        </authorList>
    </citation>
    <scope>IDENTIFICATION</scope>
</reference>
<dbReference type="Pfam" id="PF07679">
    <property type="entry name" value="I-set"/>
    <property type="match status" value="3"/>
</dbReference>
<dbReference type="SMART" id="SM00409">
    <property type="entry name" value="IG"/>
    <property type="match status" value="4"/>
</dbReference>
<evidence type="ECO:0000313" key="7">
    <source>
        <dbReference type="Proteomes" id="UP000472277"/>
    </source>
</evidence>
<dbReference type="PROSITE" id="PS50835">
    <property type="entry name" value="IG_LIKE"/>
    <property type="match status" value="2"/>
</dbReference>
<dbReference type="InterPro" id="IPR013098">
    <property type="entry name" value="Ig_I-set"/>
</dbReference>
<proteinExistence type="predicted"/>
<gene>
    <name evidence="6" type="primary">igfn1.4</name>
</gene>
<dbReference type="GeneTree" id="ENSGT00940000160123"/>
<evidence type="ECO:0000256" key="4">
    <source>
        <dbReference type="SAM" id="Phobius"/>
    </source>
</evidence>
<dbReference type="InterPro" id="IPR040849">
    <property type="entry name" value="MyBP-C_THB"/>
</dbReference>
<dbReference type="Pfam" id="PF18362">
    <property type="entry name" value="THB"/>
    <property type="match status" value="1"/>
</dbReference>
<evidence type="ECO:0000259" key="5">
    <source>
        <dbReference type="PROSITE" id="PS50835"/>
    </source>
</evidence>
<evidence type="ECO:0000256" key="2">
    <source>
        <dbReference type="ARBA" id="ARBA00023157"/>
    </source>
</evidence>
<reference evidence="6" key="2">
    <citation type="submission" date="2025-09" db="UniProtKB">
        <authorList>
            <consortium name="Ensembl"/>
        </authorList>
    </citation>
    <scope>IDENTIFICATION</scope>
</reference>
<dbReference type="FunFam" id="2.60.40.10:FF:001231">
    <property type="entry name" value="Immunoglobulin-like and fibronectin type III domain containing 1"/>
    <property type="match status" value="1"/>
</dbReference>
<dbReference type="SUPFAM" id="SSF48726">
    <property type="entry name" value="Immunoglobulin"/>
    <property type="match status" value="3"/>
</dbReference>
<dbReference type="PANTHER" id="PTHR13817:SF181">
    <property type="entry name" value="IMMUNOGLOBULIN-LIKE AND FIBRONECTIN TYPE III DOMAIN-CONTAINING PROTEIN 1"/>
    <property type="match status" value="1"/>
</dbReference>
<dbReference type="InterPro" id="IPR013783">
    <property type="entry name" value="Ig-like_fold"/>
</dbReference>
<feature type="domain" description="Ig-like" evidence="5">
    <location>
        <begin position="412"/>
        <end position="501"/>
    </location>
</feature>
<name>A0A673ZFA7_SALTR</name>
<feature type="transmembrane region" description="Helical" evidence="4">
    <location>
        <begin position="516"/>
        <end position="538"/>
    </location>
</feature>
<dbReference type="Proteomes" id="UP000472277">
    <property type="component" value="Chromosome 14"/>
</dbReference>
<evidence type="ECO:0000256" key="3">
    <source>
        <dbReference type="ARBA" id="ARBA00023319"/>
    </source>
</evidence>
<evidence type="ECO:0000313" key="6">
    <source>
        <dbReference type="Ensembl" id="ENSSTUP00000044836.1"/>
    </source>
</evidence>
<keyword evidence="4" id="KW-0472">Membrane</keyword>
<dbReference type="GO" id="GO:0045214">
    <property type="term" value="P:sarcomere organization"/>
    <property type="evidence" value="ECO:0007669"/>
    <property type="project" value="TreeGrafter"/>
</dbReference>
<accession>A0A673ZFA7</accession>
<dbReference type="InterPro" id="IPR050964">
    <property type="entry name" value="Striated_Muscle_Regulatory"/>
</dbReference>
<sequence>MITQYVEKIPDGKSHPDFTRKPIALTIQEGKFAFFKALVIGDPEPTVTWGRNNGDVSDTSKYVTKYDPATRDHLFEMANVKPEQADTYKCFAANEFGRAVVTVVLNVIEVGFKKAQADSQVQPEAAVADFKSVLKRKSKIQPKMEKKEDGEIDPKFWELLISADKKDYESLMLEFGVTDFRFMLKTLNEIKKEREEEQAQFIENLANLKPIEVGPDGCATFSIDMDLIEQSSRIFLYKDGVMIPYSKELGDTIKHSLKIVGRKYQFSIRDLFPDDAGLYQVDVEDVNVFSTDFKIPMVDFLVKIQECKAMEREDAVFECVLSQPFGKIMWVGKNLPLEAGDKYDIEVSEDKLIHRLIIKDVAMVDKGIYAAVAGIKSCNAFLVVEADKGEPGKKKQLPINTNTPVEVSFEKPPSVLVPLKVHSPPKGFQMYMTCAIRGCPTPSVTWHLNNVCINGDSNYYITNSYGVCSMYILRVRHKDAGEYKVVAVNSFGKAECSTKLVVKGKPLKILISIIEVLIWILFVIISLIIFLIFSLCFFSSQTKSH</sequence>
<organism evidence="6 7">
    <name type="scientific">Salmo trutta</name>
    <name type="common">Brown trout</name>
    <dbReference type="NCBI Taxonomy" id="8032"/>
    <lineage>
        <taxon>Eukaryota</taxon>
        <taxon>Metazoa</taxon>
        <taxon>Chordata</taxon>
        <taxon>Craniata</taxon>
        <taxon>Vertebrata</taxon>
        <taxon>Euteleostomi</taxon>
        <taxon>Actinopterygii</taxon>
        <taxon>Neopterygii</taxon>
        <taxon>Teleostei</taxon>
        <taxon>Protacanthopterygii</taxon>
        <taxon>Salmoniformes</taxon>
        <taxon>Salmonidae</taxon>
        <taxon>Salmoninae</taxon>
        <taxon>Salmo</taxon>
    </lineage>
</organism>
<keyword evidence="4" id="KW-0812">Transmembrane</keyword>
<keyword evidence="2" id="KW-1015">Disulfide bond</keyword>
<dbReference type="GO" id="GO:0031430">
    <property type="term" value="C:M band"/>
    <property type="evidence" value="ECO:0007669"/>
    <property type="project" value="TreeGrafter"/>
</dbReference>
<dbReference type="Ensembl" id="ENSSTUT00000046795.1">
    <property type="protein sequence ID" value="ENSSTUP00000044836.1"/>
    <property type="gene ID" value="ENSSTUG00000018634.1"/>
</dbReference>
<keyword evidence="1" id="KW-0677">Repeat</keyword>
<dbReference type="Gene3D" id="2.60.40.10">
    <property type="entry name" value="Immunoglobulins"/>
    <property type="match status" value="4"/>
</dbReference>
<dbReference type="AlphaFoldDB" id="A0A673ZFA7"/>
<protein>
    <submittedName>
        <fullName evidence="6">Immunoglobulin-like and fibronectin type III domain-containing protein 1</fullName>
    </submittedName>
</protein>
<dbReference type="InterPro" id="IPR003599">
    <property type="entry name" value="Ig_sub"/>
</dbReference>
<dbReference type="InterPro" id="IPR036179">
    <property type="entry name" value="Ig-like_dom_sf"/>
</dbReference>
<dbReference type="InterPro" id="IPR007110">
    <property type="entry name" value="Ig-like_dom"/>
</dbReference>
<feature type="domain" description="Ig-like" evidence="5">
    <location>
        <begin position="16"/>
        <end position="106"/>
    </location>
</feature>